<evidence type="ECO:0000256" key="2">
    <source>
        <dbReference type="ARBA" id="ARBA00022598"/>
    </source>
</evidence>
<dbReference type="eggNOG" id="COG0318">
    <property type="taxonomic scope" value="Bacteria"/>
</dbReference>
<dbReference type="RefSeq" id="WP_043752475.1">
    <property type="nucleotide sequence ID" value="NZ_AONC01000025.1"/>
</dbReference>
<evidence type="ECO:0000259" key="3">
    <source>
        <dbReference type="Pfam" id="PF00501"/>
    </source>
</evidence>
<dbReference type="OrthoDB" id="9803968at2"/>
<keyword evidence="5" id="KW-1185">Reference proteome</keyword>
<proteinExistence type="inferred from homology"/>
<dbReference type="GO" id="GO:0006631">
    <property type="term" value="P:fatty acid metabolic process"/>
    <property type="evidence" value="ECO:0007669"/>
    <property type="project" value="TreeGrafter"/>
</dbReference>
<dbReference type="InterPro" id="IPR045851">
    <property type="entry name" value="AMP-bd_C_sf"/>
</dbReference>
<dbReference type="Pfam" id="PF00501">
    <property type="entry name" value="AMP-binding"/>
    <property type="match status" value="1"/>
</dbReference>
<feature type="domain" description="AMP-dependent synthetase/ligase" evidence="3">
    <location>
        <begin position="19"/>
        <end position="324"/>
    </location>
</feature>
<dbReference type="PANTHER" id="PTHR43201:SF5">
    <property type="entry name" value="MEDIUM-CHAIN ACYL-COA LIGASE ACSF2, MITOCHONDRIAL"/>
    <property type="match status" value="1"/>
</dbReference>
<evidence type="ECO:0000313" key="5">
    <source>
        <dbReference type="Proteomes" id="UP000019460"/>
    </source>
</evidence>
<dbReference type="InterPro" id="IPR042099">
    <property type="entry name" value="ANL_N_sf"/>
</dbReference>
<dbReference type="GO" id="GO:0031956">
    <property type="term" value="F:medium-chain fatty acid-CoA ligase activity"/>
    <property type="evidence" value="ECO:0007669"/>
    <property type="project" value="TreeGrafter"/>
</dbReference>
<dbReference type="SUPFAM" id="SSF56801">
    <property type="entry name" value="Acetyl-CoA synthetase-like"/>
    <property type="match status" value="1"/>
</dbReference>
<sequence>MAPFPSFADAPWFAGQGSALVLGARAWTYDALSDLIGERESVLRCSGVRAGQVVMAPDAPACDLILMQHALARMGAALFPVRAGTEPGIMDDLIAGAGVEWTWDPSVESLRATGCRKAACENRPTSLALLIKTSGSSGRPKIAMLTPSNVLASALETNAALGLAPGDIWLACLRPSHIGGVSIAYRCALAGATLLLQEGFVAEAVASGLNGMPVTHLSLVPPMLARLLDLGCRPPSSLRVAMIGGQALSLSLAQRALDAGWPLHISYGMTETGSQIATTPRLSGRIRETSLVGRPMRELEMDLGGCGERPRRLRIRGSVVMAGYANPERRPGDGIEDGWFEAADLACFTDEGQLRILGRADDVLVVGGANVSRARIEAELSRMPGIGDVLIVDLPDPVWGHRLVAVYSGAVSALQVETWCGAHLTGPERPRAFKRLSPFPLLDSGKLDRRGIADLVRSADPG</sequence>
<evidence type="ECO:0000313" key="4">
    <source>
        <dbReference type="EMBL" id="EXJ15548.1"/>
    </source>
</evidence>
<dbReference type="PROSITE" id="PS00455">
    <property type="entry name" value="AMP_BINDING"/>
    <property type="match status" value="1"/>
</dbReference>
<dbReference type="Gene3D" id="3.30.300.30">
    <property type="match status" value="1"/>
</dbReference>
<dbReference type="STRING" id="1249627.D779_1290"/>
<dbReference type="InterPro" id="IPR000873">
    <property type="entry name" value="AMP-dep_synth/lig_dom"/>
</dbReference>
<dbReference type="InterPro" id="IPR020845">
    <property type="entry name" value="AMP-binding_CS"/>
</dbReference>
<organism evidence="4 5">
    <name type="scientific">Imhoffiella purpurea</name>
    <dbReference type="NCBI Taxonomy" id="1249627"/>
    <lineage>
        <taxon>Bacteria</taxon>
        <taxon>Pseudomonadati</taxon>
        <taxon>Pseudomonadota</taxon>
        <taxon>Gammaproteobacteria</taxon>
        <taxon>Chromatiales</taxon>
        <taxon>Chromatiaceae</taxon>
        <taxon>Imhoffiella</taxon>
    </lineage>
</organism>
<dbReference type="EMBL" id="AONC01000025">
    <property type="protein sequence ID" value="EXJ15548.1"/>
    <property type="molecule type" value="Genomic_DNA"/>
</dbReference>
<dbReference type="Gene3D" id="3.40.50.12780">
    <property type="entry name" value="N-terminal domain of ligase-like"/>
    <property type="match status" value="1"/>
</dbReference>
<gene>
    <name evidence="4" type="ORF">D779_1290</name>
</gene>
<comment type="caution">
    <text evidence="4">The sequence shown here is derived from an EMBL/GenBank/DDBJ whole genome shotgun (WGS) entry which is preliminary data.</text>
</comment>
<dbReference type="PANTHER" id="PTHR43201">
    <property type="entry name" value="ACYL-COA SYNTHETASE"/>
    <property type="match status" value="1"/>
</dbReference>
<evidence type="ECO:0000256" key="1">
    <source>
        <dbReference type="ARBA" id="ARBA00006432"/>
    </source>
</evidence>
<dbReference type="AlphaFoldDB" id="W9V7J4"/>
<dbReference type="Proteomes" id="UP000019460">
    <property type="component" value="Unassembled WGS sequence"/>
</dbReference>
<protein>
    <submittedName>
        <fullName evidence="4">O-succinylbenzoic acid--CoA ligase</fullName>
    </submittedName>
</protein>
<keyword evidence="2 4" id="KW-0436">Ligase</keyword>
<comment type="similarity">
    <text evidence="1">Belongs to the ATP-dependent AMP-binding enzyme family.</text>
</comment>
<reference evidence="4 5" key="1">
    <citation type="submission" date="2012-11" db="EMBL/GenBank/DDBJ databases">
        <title>Genome assembly of Thiorhodococcus sp. AK35.</title>
        <authorList>
            <person name="Nupur N."/>
            <person name="Khatri I."/>
            <person name="Subramanian S."/>
            <person name="Pinnaka A."/>
        </authorList>
    </citation>
    <scope>NUCLEOTIDE SEQUENCE [LARGE SCALE GENOMIC DNA]</scope>
    <source>
        <strain evidence="4 5">AK35</strain>
    </source>
</reference>
<name>W9V7J4_9GAMM</name>
<accession>W9V7J4</accession>